<name>A0A2G8S5A2_9APHY</name>
<dbReference type="InterPro" id="IPR051601">
    <property type="entry name" value="Serine_prot/Carboxylest_S33"/>
</dbReference>
<gene>
    <name evidence="6" type="ORF">GSI_09013</name>
</gene>
<feature type="signal peptide" evidence="3">
    <location>
        <begin position="1"/>
        <end position="20"/>
    </location>
</feature>
<dbReference type="EMBL" id="AYKW01000023">
    <property type="protein sequence ID" value="PIL28966.1"/>
    <property type="molecule type" value="Genomic_DNA"/>
</dbReference>
<feature type="chain" id="PRO_5013809109" description="Transporter" evidence="3">
    <location>
        <begin position="21"/>
        <end position="583"/>
    </location>
</feature>
<comment type="similarity">
    <text evidence="1">Belongs to the peptidase S33 family.</text>
</comment>
<dbReference type="PANTHER" id="PTHR43248:SF25">
    <property type="entry name" value="AB HYDROLASE-1 DOMAIN-CONTAINING PROTEIN-RELATED"/>
    <property type="match status" value="1"/>
</dbReference>
<dbReference type="Pfam" id="PF00561">
    <property type="entry name" value="Abhydrolase_1"/>
    <property type="match status" value="1"/>
</dbReference>
<reference evidence="6 7" key="1">
    <citation type="journal article" date="2015" name="Sci. Rep.">
        <title>Chromosome-level genome map provides insights into diverse defense mechanisms in the medicinal fungus Ganoderma sinense.</title>
        <authorList>
            <person name="Zhu Y."/>
            <person name="Xu J."/>
            <person name="Sun C."/>
            <person name="Zhou S."/>
            <person name="Xu H."/>
            <person name="Nelson D.R."/>
            <person name="Qian J."/>
            <person name="Song J."/>
            <person name="Luo H."/>
            <person name="Xiang L."/>
            <person name="Li Y."/>
            <person name="Xu Z."/>
            <person name="Ji A."/>
            <person name="Wang L."/>
            <person name="Lu S."/>
            <person name="Hayward A."/>
            <person name="Sun W."/>
            <person name="Li X."/>
            <person name="Schwartz D.C."/>
            <person name="Wang Y."/>
            <person name="Chen S."/>
        </authorList>
    </citation>
    <scope>NUCLEOTIDE SEQUENCE [LARGE SCALE GENOMIC DNA]</scope>
    <source>
        <strain evidence="6 7">ZZ0214-1</strain>
    </source>
</reference>
<keyword evidence="2" id="KW-0378">Hydrolase</keyword>
<evidence type="ECO:0000256" key="3">
    <source>
        <dbReference type="SAM" id="SignalP"/>
    </source>
</evidence>
<accession>A0A2G8S5A2</accession>
<protein>
    <recommendedName>
        <fullName evidence="8">Transporter</fullName>
    </recommendedName>
</protein>
<evidence type="ECO:0000256" key="1">
    <source>
        <dbReference type="ARBA" id="ARBA00010088"/>
    </source>
</evidence>
<feature type="domain" description="AB hydrolase-1" evidence="4">
    <location>
        <begin position="89"/>
        <end position="266"/>
    </location>
</feature>
<dbReference type="Proteomes" id="UP000230002">
    <property type="component" value="Unassembled WGS sequence"/>
</dbReference>
<comment type="caution">
    <text evidence="6">The sequence shown here is derived from an EMBL/GenBank/DDBJ whole genome shotgun (WGS) entry which is preliminary data.</text>
</comment>
<keyword evidence="3" id="KW-0732">Signal</keyword>
<dbReference type="PANTHER" id="PTHR43248">
    <property type="entry name" value="2-SUCCINYL-6-HYDROXY-2,4-CYCLOHEXADIENE-1-CARBOXYLATE SYNTHASE"/>
    <property type="match status" value="1"/>
</dbReference>
<evidence type="ECO:0000313" key="7">
    <source>
        <dbReference type="Proteomes" id="UP000230002"/>
    </source>
</evidence>
<evidence type="ECO:0008006" key="8">
    <source>
        <dbReference type="Google" id="ProtNLM"/>
    </source>
</evidence>
<organism evidence="6 7">
    <name type="scientific">Ganoderma sinense ZZ0214-1</name>
    <dbReference type="NCBI Taxonomy" id="1077348"/>
    <lineage>
        <taxon>Eukaryota</taxon>
        <taxon>Fungi</taxon>
        <taxon>Dikarya</taxon>
        <taxon>Basidiomycota</taxon>
        <taxon>Agaricomycotina</taxon>
        <taxon>Agaricomycetes</taxon>
        <taxon>Polyporales</taxon>
        <taxon>Polyporaceae</taxon>
        <taxon>Ganoderma</taxon>
    </lineage>
</organism>
<dbReference type="GO" id="GO:0016787">
    <property type="term" value="F:hydrolase activity"/>
    <property type="evidence" value="ECO:0007669"/>
    <property type="project" value="UniProtKB-KW"/>
</dbReference>
<dbReference type="AlphaFoldDB" id="A0A2G8S5A2"/>
<dbReference type="Gene3D" id="3.40.50.1820">
    <property type="entry name" value="alpha/beta hydrolase"/>
    <property type="match status" value="1"/>
</dbReference>
<dbReference type="InterPro" id="IPR013595">
    <property type="entry name" value="Pept_S33_TAP-like_C"/>
</dbReference>
<sequence>MPASMWKHNVGTLMAGGALAFSASSLSVVDSVQDKLGDLVLSSCTGNDTIAGAECGYAVVPLDYTNSSAGVAKIALGRYNATASPRKGVVFVNPGGPGGAGVLLATQVGQLVQKLIGEEWDIIGFDPRGIGLSEPQTKCFTGNASREAFIANTVLDRGYDISPNLTDPNNRFHLIETQRDANALYQAQFEVCNQTMGETIRYAGTTSVVRDIDYINTLLSGNDSLINFYGLSYGTVMGQYLVNMFPDRVGRIVIDGVVDADAWANKPPYQQLPSWLNSTDAVYKLLFEDCAKAGPSACALAMEENEDPTAIMVRVEDFVNGLYTQPLAVPNAALPGILTSGRARLFILGGLEFPEMWPTIAAGLAAAMAGDGSAMLDTVNTKDLVDLERSAVSCNDQRPFAAPSAETVVDAGLAALESVSRFFFSVIVSEPDSGCQYWPVTPPERYLGPWNKTLNNPILIISNTDDPVTPLANGELVHSYFPNSSALLVQNGAGHTSTALTSLCTIGYSRAYFANGTLPAAGTVCEVDESAFTAASNSTLSNSTATGAVGAVANSKTLASLGGSVRLSDFIHHGVKAKAGGHS</sequence>
<evidence type="ECO:0000256" key="2">
    <source>
        <dbReference type="ARBA" id="ARBA00022801"/>
    </source>
</evidence>
<dbReference type="STRING" id="1077348.A0A2G8S5A2"/>
<dbReference type="Pfam" id="PF08386">
    <property type="entry name" value="Abhydrolase_4"/>
    <property type="match status" value="1"/>
</dbReference>
<proteinExistence type="inferred from homology"/>
<dbReference type="OrthoDB" id="425534at2759"/>
<evidence type="ECO:0000259" key="4">
    <source>
        <dbReference type="Pfam" id="PF00561"/>
    </source>
</evidence>
<dbReference type="InterPro" id="IPR000073">
    <property type="entry name" value="AB_hydrolase_1"/>
</dbReference>
<evidence type="ECO:0000313" key="6">
    <source>
        <dbReference type="EMBL" id="PIL28966.1"/>
    </source>
</evidence>
<dbReference type="SUPFAM" id="SSF53474">
    <property type="entry name" value="alpha/beta-Hydrolases"/>
    <property type="match status" value="1"/>
</dbReference>
<feature type="domain" description="Peptidase S33 tripeptidyl aminopeptidase-like C-terminal" evidence="5">
    <location>
        <begin position="426"/>
        <end position="525"/>
    </location>
</feature>
<dbReference type="InterPro" id="IPR029058">
    <property type="entry name" value="AB_hydrolase_fold"/>
</dbReference>
<keyword evidence="7" id="KW-1185">Reference proteome</keyword>
<evidence type="ECO:0000259" key="5">
    <source>
        <dbReference type="Pfam" id="PF08386"/>
    </source>
</evidence>